<evidence type="ECO:0000256" key="1">
    <source>
        <dbReference type="ARBA" id="ARBA00008791"/>
    </source>
</evidence>
<dbReference type="PANTHER" id="PTHR46268:SF8">
    <property type="entry name" value="UNIVERSAL STRESS PROTEIN SLL1388"/>
    <property type="match status" value="1"/>
</dbReference>
<dbReference type="PRINTS" id="PR01438">
    <property type="entry name" value="UNVRSLSTRESS"/>
</dbReference>
<dbReference type="PANTHER" id="PTHR46268">
    <property type="entry name" value="STRESS RESPONSE PROTEIN NHAX"/>
    <property type="match status" value="1"/>
</dbReference>
<dbReference type="CDD" id="cd00293">
    <property type="entry name" value="USP-like"/>
    <property type="match status" value="1"/>
</dbReference>
<reference evidence="3 4" key="1">
    <citation type="journal article" date="2011" name="Front. Microbiol.">
        <title>Two Strains of Crocosphaera watsonii with Highly Conserved Genomes are Distinguished by Strain-Specific Features.</title>
        <authorList>
            <person name="Bench S.R."/>
            <person name="Ilikchyan I.N."/>
            <person name="Tripp H.J."/>
            <person name="Zehr J.P."/>
        </authorList>
    </citation>
    <scope>NUCLEOTIDE SEQUENCE [LARGE SCALE GENOMIC DNA]</scope>
    <source>
        <strain evidence="3 4">WH 0003</strain>
    </source>
</reference>
<dbReference type="EMBL" id="AESD01000568">
    <property type="protein sequence ID" value="EHJ11456.1"/>
    <property type="molecule type" value="Genomic_DNA"/>
</dbReference>
<dbReference type="Pfam" id="PF00582">
    <property type="entry name" value="Usp"/>
    <property type="match status" value="1"/>
</dbReference>
<dbReference type="InterPro" id="IPR014729">
    <property type="entry name" value="Rossmann-like_a/b/a_fold"/>
</dbReference>
<sequence>MYQKILIALDMSQMAETVFNHGLSLAKQETNSRLLLLHILSTEEDNSPLPIPSDLTEMYPAAGNDLTLETWKEQWEAFEASGVKMLESYQNKATETDITTEIQQIYGNPGSRICKVAKEWHADVIVMGHRGISGLQEFFLGSVSNYVLHHAPCSVLIVQPND</sequence>
<protein>
    <recommendedName>
        <fullName evidence="2">UspA domain-containing protein</fullName>
    </recommendedName>
</protein>
<dbReference type="Proteomes" id="UP000003477">
    <property type="component" value="Unassembled WGS sequence"/>
</dbReference>
<dbReference type="RefSeq" id="WP_007311787.1">
    <property type="nucleotide sequence ID" value="NZ_AESD01000568.1"/>
</dbReference>
<dbReference type="InterPro" id="IPR006015">
    <property type="entry name" value="Universal_stress_UspA"/>
</dbReference>
<evidence type="ECO:0000259" key="2">
    <source>
        <dbReference type="Pfam" id="PF00582"/>
    </source>
</evidence>
<evidence type="ECO:0000313" key="3">
    <source>
        <dbReference type="EMBL" id="EHJ11456.1"/>
    </source>
</evidence>
<dbReference type="GeneID" id="88767301"/>
<dbReference type="Gene3D" id="3.40.50.620">
    <property type="entry name" value="HUPs"/>
    <property type="match status" value="1"/>
</dbReference>
<evidence type="ECO:0000313" key="4">
    <source>
        <dbReference type="Proteomes" id="UP000003477"/>
    </source>
</evidence>
<comment type="caution">
    <text evidence="3">The sequence shown here is derived from an EMBL/GenBank/DDBJ whole genome shotgun (WGS) entry which is preliminary data.</text>
</comment>
<feature type="domain" description="UspA" evidence="2">
    <location>
        <begin position="1"/>
        <end position="158"/>
    </location>
</feature>
<accession>G5J8M6</accession>
<name>G5J8M6_CROWT</name>
<organism evidence="3 4">
    <name type="scientific">Crocosphaera watsonii WH 0003</name>
    <dbReference type="NCBI Taxonomy" id="423471"/>
    <lineage>
        <taxon>Bacteria</taxon>
        <taxon>Bacillati</taxon>
        <taxon>Cyanobacteriota</taxon>
        <taxon>Cyanophyceae</taxon>
        <taxon>Oscillatoriophycideae</taxon>
        <taxon>Chroococcales</taxon>
        <taxon>Aphanothecaceae</taxon>
        <taxon>Crocosphaera</taxon>
    </lineage>
</organism>
<proteinExistence type="inferred from homology"/>
<dbReference type="SUPFAM" id="SSF52402">
    <property type="entry name" value="Adenine nucleotide alpha hydrolases-like"/>
    <property type="match status" value="1"/>
</dbReference>
<dbReference type="InterPro" id="IPR006016">
    <property type="entry name" value="UspA"/>
</dbReference>
<dbReference type="AlphaFoldDB" id="G5J8M6"/>
<comment type="similarity">
    <text evidence="1">Belongs to the universal stress protein A family.</text>
</comment>
<dbReference type="PATRIC" id="fig|423471.3.peg.3570"/>
<gene>
    <name evidence="3" type="ORF">CWATWH0003_3804</name>
</gene>